<reference evidence="1" key="1">
    <citation type="journal article" date="2020" name="Stud. Mycol.">
        <title>101 Dothideomycetes genomes: a test case for predicting lifestyles and emergence of pathogens.</title>
        <authorList>
            <person name="Haridas S."/>
            <person name="Albert R."/>
            <person name="Binder M."/>
            <person name="Bloem J."/>
            <person name="Labutti K."/>
            <person name="Salamov A."/>
            <person name="Andreopoulos B."/>
            <person name="Baker S."/>
            <person name="Barry K."/>
            <person name="Bills G."/>
            <person name="Bluhm B."/>
            <person name="Cannon C."/>
            <person name="Castanera R."/>
            <person name="Culley D."/>
            <person name="Daum C."/>
            <person name="Ezra D."/>
            <person name="Gonzalez J."/>
            <person name="Henrissat B."/>
            <person name="Kuo A."/>
            <person name="Liang C."/>
            <person name="Lipzen A."/>
            <person name="Lutzoni F."/>
            <person name="Magnuson J."/>
            <person name="Mondo S."/>
            <person name="Nolan M."/>
            <person name="Ohm R."/>
            <person name="Pangilinan J."/>
            <person name="Park H.-J."/>
            <person name="Ramirez L."/>
            <person name="Alfaro M."/>
            <person name="Sun H."/>
            <person name="Tritt A."/>
            <person name="Yoshinaga Y."/>
            <person name="Zwiers L.-H."/>
            <person name="Turgeon B."/>
            <person name="Goodwin S."/>
            <person name="Spatafora J."/>
            <person name="Crous P."/>
            <person name="Grigoriev I."/>
        </authorList>
    </citation>
    <scope>NUCLEOTIDE SEQUENCE</scope>
    <source>
        <strain evidence="1">CBS 110217</strain>
    </source>
</reference>
<dbReference type="Proteomes" id="UP000799777">
    <property type="component" value="Unassembled WGS sequence"/>
</dbReference>
<organism evidence="1 2">
    <name type="scientific">Setomelanomma holmii</name>
    <dbReference type="NCBI Taxonomy" id="210430"/>
    <lineage>
        <taxon>Eukaryota</taxon>
        <taxon>Fungi</taxon>
        <taxon>Dikarya</taxon>
        <taxon>Ascomycota</taxon>
        <taxon>Pezizomycotina</taxon>
        <taxon>Dothideomycetes</taxon>
        <taxon>Pleosporomycetidae</taxon>
        <taxon>Pleosporales</taxon>
        <taxon>Pleosporineae</taxon>
        <taxon>Phaeosphaeriaceae</taxon>
        <taxon>Setomelanomma</taxon>
    </lineage>
</organism>
<dbReference type="EMBL" id="ML978181">
    <property type="protein sequence ID" value="KAF2031382.1"/>
    <property type="molecule type" value="Genomic_DNA"/>
</dbReference>
<dbReference type="OrthoDB" id="66095at2759"/>
<keyword evidence="2" id="KW-1185">Reference proteome</keyword>
<sequence length="286" mass="33234">LYSVRAILASRQLPNELVLAILDYARYWVEKKRGPTDLEVLMDEEFSRDYSAAYPHLVVSAFPITLYPESEPPKIKEIEFCLVSHDQGWTTEDTRGTYTTSSFWEISILRPETGRIRSGRIHEDVLERLDQQLQQNLHRTSLYRSVESATQTIWPRSHYLLLPRPCSKMEPQRLHCNEMINLTTRENDFNDGELDAVHEGKHAWYLQGNEAARGVHVFDGEMVPRRSIVWSCKANLRWVGDDGTGRGEDFVDSLQQGDCIVLWARAKRRGWENHIYGARVTIRYNI</sequence>
<dbReference type="AlphaFoldDB" id="A0A9P4LP52"/>
<proteinExistence type="predicted"/>
<feature type="non-terminal residue" evidence="1">
    <location>
        <position position="1"/>
    </location>
</feature>
<evidence type="ECO:0000313" key="1">
    <source>
        <dbReference type="EMBL" id="KAF2031382.1"/>
    </source>
</evidence>
<protein>
    <submittedName>
        <fullName evidence="1">Uncharacterized protein</fullName>
    </submittedName>
</protein>
<gene>
    <name evidence="1" type="ORF">EK21DRAFT_63415</name>
</gene>
<evidence type="ECO:0000313" key="2">
    <source>
        <dbReference type="Proteomes" id="UP000799777"/>
    </source>
</evidence>
<name>A0A9P4LP52_9PLEO</name>
<comment type="caution">
    <text evidence="1">The sequence shown here is derived from an EMBL/GenBank/DDBJ whole genome shotgun (WGS) entry which is preliminary data.</text>
</comment>
<accession>A0A9P4LP52</accession>